<dbReference type="GO" id="GO:0008757">
    <property type="term" value="F:S-adenosylmethionine-dependent methyltransferase activity"/>
    <property type="evidence" value="ECO:0007669"/>
    <property type="project" value="UniProtKB-ARBA"/>
</dbReference>
<evidence type="ECO:0000313" key="1">
    <source>
        <dbReference type="EMBL" id="KAG7195952.1"/>
    </source>
</evidence>
<name>A0A9P7VDT3_9ASCO</name>
<dbReference type="RefSeq" id="XP_043051497.1">
    <property type="nucleotide sequence ID" value="XM_043193109.1"/>
</dbReference>
<keyword evidence="2" id="KW-1185">Reference proteome</keyword>
<organism evidence="1 2">
    <name type="scientific">Scheffersomyces spartinae</name>
    <dbReference type="NCBI Taxonomy" id="45513"/>
    <lineage>
        <taxon>Eukaryota</taxon>
        <taxon>Fungi</taxon>
        <taxon>Dikarya</taxon>
        <taxon>Ascomycota</taxon>
        <taxon>Saccharomycotina</taxon>
        <taxon>Pichiomycetes</taxon>
        <taxon>Debaryomycetaceae</taxon>
        <taxon>Scheffersomyces</taxon>
    </lineage>
</organism>
<dbReference type="Proteomes" id="UP000790833">
    <property type="component" value="Unassembled WGS sequence"/>
</dbReference>
<dbReference type="PANTHER" id="PTHR14614">
    <property type="entry name" value="HEPATOCELLULAR CARCINOMA-ASSOCIATED ANTIGEN"/>
    <property type="match status" value="1"/>
</dbReference>
<accession>A0A9P7VDT3</accession>
<dbReference type="SUPFAM" id="SSF53335">
    <property type="entry name" value="S-adenosyl-L-methionine-dependent methyltransferases"/>
    <property type="match status" value="1"/>
</dbReference>
<dbReference type="InterPro" id="IPR029063">
    <property type="entry name" value="SAM-dependent_MTases_sf"/>
</dbReference>
<protein>
    <submittedName>
        <fullName evidence="1">Uncharacterized protein</fullName>
    </submittedName>
</protein>
<dbReference type="AlphaFoldDB" id="A0A9P7VDT3"/>
<proteinExistence type="predicted"/>
<dbReference type="EMBL" id="JAHMUF010000002">
    <property type="protein sequence ID" value="KAG7195952.1"/>
    <property type="molecule type" value="Genomic_DNA"/>
</dbReference>
<dbReference type="PANTHER" id="PTHR14614:SF130">
    <property type="entry name" value="PROTEIN-LYSINE N-METHYLTRANSFERASE EEF2KMT"/>
    <property type="match status" value="1"/>
</dbReference>
<dbReference type="Gene3D" id="3.40.50.150">
    <property type="entry name" value="Vaccinia Virus protein VP39"/>
    <property type="match status" value="1"/>
</dbReference>
<dbReference type="Pfam" id="PF10294">
    <property type="entry name" value="Methyltransf_16"/>
    <property type="match status" value="1"/>
</dbReference>
<comment type="caution">
    <text evidence="1">The sequence shown here is derived from an EMBL/GenBank/DDBJ whole genome shotgun (WGS) entry which is preliminary data.</text>
</comment>
<dbReference type="GeneID" id="66115712"/>
<dbReference type="InterPro" id="IPR019410">
    <property type="entry name" value="Methyltransf_16"/>
</dbReference>
<dbReference type="GO" id="GO:0005737">
    <property type="term" value="C:cytoplasm"/>
    <property type="evidence" value="ECO:0007669"/>
    <property type="project" value="TreeGrafter"/>
</dbReference>
<dbReference type="OrthoDB" id="194386at2759"/>
<reference evidence="1" key="1">
    <citation type="submission" date="2021-03" db="EMBL/GenBank/DDBJ databases">
        <authorList>
            <person name="Palmer J.M."/>
        </authorList>
    </citation>
    <scope>NUCLEOTIDE SEQUENCE</scope>
    <source>
        <strain evidence="1">ARV_011</strain>
    </source>
</reference>
<gene>
    <name evidence="1" type="ORF">KQ657_002338</name>
</gene>
<sequence>MKQLSIERLSRYLSQRAPIRELFTEYSFPTSYEEQLQLVPHLETIANHNGYYLRMFLKKYLEQVELHAGGDIDDSLYDIMASVIAAKELDPTEYDYLTYPIVSNEMIRMRENPRIISGANTTGFRTWEAAICLSLILKSDSVWNTYSDSSVTVVELGSGTGLVSLLLLQRHKKSPFLKDIYITDGSVELVENFKSTLTLNGFDPHDKNLHLQQLLWGDNIENSTATYRNTDVLVGADITYDSSVLPCLIEELKYFFTNSIQQYPQAIIGATVRNEETIVAWECHLNENFAGKWSVSRPDLNDDEFLGDIYIKNKTWPINIYFIG</sequence>
<evidence type="ECO:0000313" key="2">
    <source>
        <dbReference type="Proteomes" id="UP000790833"/>
    </source>
</evidence>